<dbReference type="InterPro" id="IPR050828">
    <property type="entry name" value="C-type_lectin/matrix_domain"/>
</dbReference>
<evidence type="ECO:0000313" key="2">
    <source>
        <dbReference type="EMBL" id="RUS80248.1"/>
    </source>
</evidence>
<feature type="domain" description="C-type lectin" evidence="1">
    <location>
        <begin position="69"/>
        <end position="130"/>
    </location>
</feature>
<evidence type="ECO:0000259" key="1">
    <source>
        <dbReference type="Pfam" id="PF00059"/>
    </source>
</evidence>
<dbReference type="Proteomes" id="UP000271974">
    <property type="component" value="Unassembled WGS sequence"/>
</dbReference>
<dbReference type="SUPFAM" id="SSF56436">
    <property type="entry name" value="C-type lectin-like"/>
    <property type="match status" value="2"/>
</dbReference>
<feature type="domain" description="C-type lectin" evidence="1">
    <location>
        <begin position="282"/>
        <end position="326"/>
    </location>
</feature>
<reference evidence="2 3" key="1">
    <citation type="submission" date="2019-01" db="EMBL/GenBank/DDBJ databases">
        <title>A draft genome assembly of the solar-powered sea slug Elysia chlorotica.</title>
        <authorList>
            <person name="Cai H."/>
            <person name="Li Q."/>
            <person name="Fang X."/>
            <person name="Li J."/>
            <person name="Curtis N.E."/>
            <person name="Altenburger A."/>
            <person name="Shibata T."/>
            <person name="Feng M."/>
            <person name="Maeda T."/>
            <person name="Schwartz J.A."/>
            <person name="Shigenobu S."/>
            <person name="Lundholm N."/>
            <person name="Nishiyama T."/>
            <person name="Yang H."/>
            <person name="Hasebe M."/>
            <person name="Li S."/>
            <person name="Pierce S.K."/>
            <person name="Wang J."/>
        </authorList>
    </citation>
    <scope>NUCLEOTIDE SEQUENCE [LARGE SCALE GENOMIC DNA]</scope>
    <source>
        <strain evidence="2">EC2010</strain>
        <tissue evidence="2">Whole organism of an adult</tissue>
    </source>
</reference>
<gene>
    <name evidence="2" type="ORF">EGW08_011977</name>
</gene>
<dbReference type="Gene3D" id="3.10.100.10">
    <property type="entry name" value="Mannose-Binding Protein A, subunit A"/>
    <property type="match status" value="3"/>
</dbReference>
<comment type="caution">
    <text evidence="2">The sequence shown here is derived from an EMBL/GenBank/DDBJ whole genome shotgun (WGS) entry which is preliminary data.</text>
</comment>
<dbReference type="Pfam" id="PF00059">
    <property type="entry name" value="Lectin_C"/>
    <property type="match status" value="2"/>
</dbReference>
<organism evidence="2 3">
    <name type="scientific">Elysia chlorotica</name>
    <name type="common">Eastern emerald elysia</name>
    <name type="synonym">Sea slug</name>
    <dbReference type="NCBI Taxonomy" id="188477"/>
    <lineage>
        <taxon>Eukaryota</taxon>
        <taxon>Metazoa</taxon>
        <taxon>Spiralia</taxon>
        <taxon>Lophotrochozoa</taxon>
        <taxon>Mollusca</taxon>
        <taxon>Gastropoda</taxon>
        <taxon>Heterobranchia</taxon>
        <taxon>Euthyneura</taxon>
        <taxon>Panpulmonata</taxon>
        <taxon>Sacoglossa</taxon>
        <taxon>Placobranchoidea</taxon>
        <taxon>Plakobranchidae</taxon>
        <taxon>Elysia</taxon>
    </lineage>
</organism>
<dbReference type="InterPro" id="IPR016186">
    <property type="entry name" value="C-type_lectin-like/link_sf"/>
</dbReference>
<proteinExistence type="predicted"/>
<dbReference type="PANTHER" id="PTHR45710">
    <property type="entry name" value="C-TYPE LECTIN DOMAIN-CONTAINING PROTEIN 180"/>
    <property type="match status" value="1"/>
</dbReference>
<dbReference type="CDD" id="cd00037">
    <property type="entry name" value="CLECT"/>
    <property type="match status" value="2"/>
</dbReference>
<name>A0A3S1B5B4_ELYCH</name>
<dbReference type="PANTHER" id="PTHR45710:SF26">
    <property type="entry name" value="RH26557P"/>
    <property type="match status" value="1"/>
</dbReference>
<protein>
    <recommendedName>
        <fullName evidence="1">C-type lectin domain-containing protein</fullName>
    </recommendedName>
</protein>
<dbReference type="InterPro" id="IPR016187">
    <property type="entry name" value="CTDL_fold"/>
</dbReference>
<accession>A0A3S1B5B4</accession>
<keyword evidence="3" id="KW-1185">Reference proteome</keyword>
<sequence>MIWGSYKSTSRSKAISSILYFSMPIVFNPAGIDGGYCISKNRSAPCGNGGYAWDDLYPFLCSRLHDKRVPWNAARATCLAEKADLAPLYYTNQALAFDDVLAKSASLYWIALNDIAVEGTWTYNTDIGQTNFGSTTSMPQVSPTTAWTTAPTPSYVRNLPGRDAWSRRTATFTGRLGRPQAASGRRLVFPRHWPRRHARPVRAPVFTKWMPGRPVSGDQARSNDCATFKVGPSGAYFLDADCDERLNYICQIPAKGKKCPLGYQRIGSPLNQCYAVFYAEVRWKLAREYCRDERNATLLTVENHEKMDTVTKYLQRIDSAWIGLRQIIYKGSTRRG</sequence>
<dbReference type="InterPro" id="IPR001304">
    <property type="entry name" value="C-type_lectin-like"/>
</dbReference>
<dbReference type="AlphaFoldDB" id="A0A3S1B5B4"/>
<evidence type="ECO:0000313" key="3">
    <source>
        <dbReference type="Proteomes" id="UP000271974"/>
    </source>
</evidence>
<dbReference type="EMBL" id="RQTK01000402">
    <property type="protein sequence ID" value="RUS80248.1"/>
    <property type="molecule type" value="Genomic_DNA"/>
</dbReference>